<accession>A0ABU6QIA1</accession>
<evidence type="ECO:0000313" key="3">
    <source>
        <dbReference type="Proteomes" id="UP001341840"/>
    </source>
</evidence>
<reference evidence="2 3" key="1">
    <citation type="journal article" date="2023" name="Plants (Basel)">
        <title>Bridging the Gap: Combining Genomics and Transcriptomics Approaches to Understand Stylosanthes scabra, an Orphan Legume from the Brazilian Caatinga.</title>
        <authorList>
            <person name="Ferreira-Neto J.R.C."/>
            <person name="da Silva M.D."/>
            <person name="Binneck E."/>
            <person name="de Melo N.F."/>
            <person name="da Silva R.H."/>
            <person name="de Melo A.L.T.M."/>
            <person name="Pandolfi V."/>
            <person name="Bustamante F.O."/>
            <person name="Brasileiro-Vidal A.C."/>
            <person name="Benko-Iseppon A.M."/>
        </authorList>
    </citation>
    <scope>NUCLEOTIDE SEQUENCE [LARGE SCALE GENOMIC DNA]</scope>
    <source>
        <tissue evidence="2">Leaves</tissue>
    </source>
</reference>
<comment type="caution">
    <text evidence="2">The sequence shown here is derived from an EMBL/GenBank/DDBJ whole genome shotgun (WGS) entry which is preliminary data.</text>
</comment>
<feature type="region of interest" description="Disordered" evidence="1">
    <location>
        <begin position="94"/>
        <end position="114"/>
    </location>
</feature>
<dbReference type="Proteomes" id="UP001341840">
    <property type="component" value="Unassembled WGS sequence"/>
</dbReference>
<sequence>MSNPNVIVATLYPVNELKRDVDRDVDSIGFASPNPILFYIQRVDTLDELKHIILHTMEGSWFEVCDDYVCAMFNLHHRYEPHQMMELLAETRNVARSEGGPSSSRPPPPSAIAAPPLRIAAPEVSIELDSNSDDGSDEEFMGEIEESSENFDGVEFVDETSHVRSFLLPMPAAILDLSSVSSHFTTKNAVVTGRFTDRFFVIFAVFNVTGKFFPPVKTSQVNCYRRIFKFRR</sequence>
<gene>
    <name evidence="2" type="ORF">PIB30_053324</name>
</gene>
<keyword evidence="3" id="KW-1185">Reference proteome</keyword>
<dbReference type="EMBL" id="JASCZI010000395">
    <property type="protein sequence ID" value="MED6111558.1"/>
    <property type="molecule type" value="Genomic_DNA"/>
</dbReference>
<evidence type="ECO:0000256" key="1">
    <source>
        <dbReference type="SAM" id="MobiDB-lite"/>
    </source>
</evidence>
<evidence type="ECO:0000313" key="2">
    <source>
        <dbReference type="EMBL" id="MED6111558.1"/>
    </source>
</evidence>
<proteinExistence type="predicted"/>
<name>A0ABU6QIA1_9FABA</name>
<protein>
    <submittedName>
        <fullName evidence="2">Uncharacterized protein</fullName>
    </submittedName>
</protein>
<organism evidence="2 3">
    <name type="scientific">Stylosanthes scabra</name>
    <dbReference type="NCBI Taxonomy" id="79078"/>
    <lineage>
        <taxon>Eukaryota</taxon>
        <taxon>Viridiplantae</taxon>
        <taxon>Streptophyta</taxon>
        <taxon>Embryophyta</taxon>
        <taxon>Tracheophyta</taxon>
        <taxon>Spermatophyta</taxon>
        <taxon>Magnoliopsida</taxon>
        <taxon>eudicotyledons</taxon>
        <taxon>Gunneridae</taxon>
        <taxon>Pentapetalae</taxon>
        <taxon>rosids</taxon>
        <taxon>fabids</taxon>
        <taxon>Fabales</taxon>
        <taxon>Fabaceae</taxon>
        <taxon>Papilionoideae</taxon>
        <taxon>50 kb inversion clade</taxon>
        <taxon>dalbergioids sensu lato</taxon>
        <taxon>Dalbergieae</taxon>
        <taxon>Pterocarpus clade</taxon>
        <taxon>Stylosanthes</taxon>
    </lineage>
</organism>